<evidence type="ECO:0000256" key="1">
    <source>
        <dbReference type="SAM" id="MobiDB-lite"/>
    </source>
</evidence>
<evidence type="ECO:0000259" key="4">
    <source>
        <dbReference type="Pfam" id="PF19076"/>
    </source>
</evidence>
<evidence type="ECO:0000313" key="7">
    <source>
        <dbReference type="EMBL" id="MBE9664024.1"/>
    </source>
</evidence>
<dbReference type="InterPro" id="IPR045474">
    <property type="entry name" value="GEVED"/>
</dbReference>
<dbReference type="InterPro" id="IPR026395">
    <property type="entry name" value="CshA_fibril"/>
</dbReference>
<feature type="signal peptide" evidence="2">
    <location>
        <begin position="1"/>
        <end position="25"/>
    </location>
</feature>
<feature type="domain" description="Surface adhesin CshA non-repetitive" evidence="3">
    <location>
        <begin position="41"/>
        <end position="260"/>
    </location>
</feature>
<organism evidence="7 8">
    <name type="scientific">Mucilaginibacter myungsuensis</name>
    <dbReference type="NCBI Taxonomy" id="649104"/>
    <lineage>
        <taxon>Bacteria</taxon>
        <taxon>Pseudomonadati</taxon>
        <taxon>Bacteroidota</taxon>
        <taxon>Sphingobacteriia</taxon>
        <taxon>Sphingobacteriales</taxon>
        <taxon>Sphingobacteriaceae</taxon>
        <taxon>Mucilaginibacter</taxon>
    </lineage>
</organism>
<name>A0A929PYC1_9SPHI</name>
<dbReference type="Pfam" id="PF17963">
    <property type="entry name" value="Big_9"/>
    <property type="match status" value="20"/>
</dbReference>
<evidence type="ECO:0000256" key="2">
    <source>
        <dbReference type="SAM" id="SignalP"/>
    </source>
</evidence>
<feature type="compositionally biased region" description="Low complexity" evidence="1">
    <location>
        <begin position="3011"/>
        <end position="3023"/>
    </location>
</feature>
<feature type="chain" id="PRO_5037598327" evidence="2">
    <location>
        <begin position="26"/>
        <end position="3216"/>
    </location>
</feature>
<feature type="domain" description="DUF7507" evidence="6">
    <location>
        <begin position="2800"/>
        <end position="2896"/>
    </location>
</feature>
<dbReference type="InterPro" id="IPR055354">
    <property type="entry name" value="DUF7507"/>
</dbReference>
<feature type="domain" description="DUF7507" evidence="6">
    <location>
        <begin position="2922"/>
        <end position="3016"/>
    </location>
</feature>
<dbReference type="NCBIfam" id="NF012211">
    <property type="entry name" value="tand_rpt_95"/>
    <property type="match status" value="12"/>
</dbReference>
<dbReference type="RefSeq" id="WP_194113271.1">
    <property type="nucleotide sequence ID" value="NZ_JADFFL010000009.1"/>
</dbReference>
<accession>A0A929PYC1</accession>
<evidence type="ECO:0000259" key="3">
    <source>
        <dbReference type="Pfam" id="PF18651"/>
    </source>
</evidence>
<reference evidence="7" key="1">
    <citation type="submission" date="2020-10" db="EMBL/GenBank/DDBJ databases">
        <title>Mucilaginibacter mali sp. nov., isolated from rhizosphere soil of apple orchard.</title>
        <authorList>
            <person name="Lee J.-S."/>
            <person name="Kim H.S."/>
            <person name="Kim J.-S."/>
        </authorList>
    </citation>
    <scope>NUCLEOTIDE SEQUENCE</scope>
    <source>
        <strain evidence="7">KCTC 22746</strain>
    </source>
</reference>
<dbReference type="NCBIfam" id="TIGR04131">
    <property type="entry name" value="Bac_Flav_CTERM"/>
    <property type="match status" value="1"/>
</dbReference>
<protein>
    <submittedName>
        <fullName evidence="7">Tandem-95 repeat protein</fullName>
    </submittedName>
</protein>
<dbReference type="InterPro" id="IPR026341">
    <property type="entry name" value="T9SS_type_B"/>
</dbReference>
<dbReference type="NCBIfam" id="TIGR04225">
    <property type="entry name" value="CshA_fibril_rpt"/>
    <property type="match status" value="1"/>
</dbReference>
<proteinExistence type="predicted"/>
<evidence type="ECO:0000313" key="8">
    <source>
        <dbReference type="Proteomes" id="UP000622475"/>
    </source>
</evidence>
<comment type="caution">
    <text evidence="7">The sequence shown here is derived from an EMBL/GenBank/DDBJ whole genome shotgun (WGS) entry which is preliminary data.</text>
</comment>
<dbReference type="Pfam" id="PF19076">
    <property type="entry name" value="CshA_repeat"/>
    <property type="match status" value="1"/>
</dbReference>
<gene>
    <name evidence="7" type="ORF">IRJ16_19225</name>
</gene>
<dbReference type="InterPro" id="IPR040683">
    <property type="entry name" value="CshA_NR2"/>
</dbReference>
<evidence type="ECO:0000259" key="5">
    <source>
        <dbReference type="Pfam" id="PF20009"/>
    </source>
</evidence>
<feature type="region of interest" description="Disordered" evidence="1">
    <location>
        <begin position="2999"/>
        <end position="3023"/>
    </location>
</feature>
<dbReference type="Pfam" id="PF13585">
    <property type="entry name" value="CHU_C"/>
    <property type="match status" value="1"/>
</dbReference>
<keyword evidence="8" id="KW-1185">Reference proteome</keyword>
<dbReference type="Gene3D" id="2.60.40.3440">
    <property type="match status" value="23"/>
</dbReference>
<dbReference type="Pfam" id="PF20009">
    <property type="entry name" value="GEVED"/>
    <property type="match status" value="1"/>
</dbReference>
<sequence>MGNKYFLRFFIVFVLVFQLFNQAKAQHYAVGGTAGSTLTGSVFWLNWDPTVAGSTLISAPASSDANHVTEGTYVWQYSPTVRITAIMSNQVFTNAITMVPYTPGNFEGDGLDLLYSGNNLPKPGSRGIAGTGLATTGNSTATFDIDVKVAILINGVYTDVNYPGMVIGDAESIDSQGEYISGDTPNPVAWQLLNKRSQGGASDDHYLMDLSNGGRSFRLRADLAPGNFGVQAVMFARGARNLNNVSMRGSGITAMAIGFVLPFDLGDNPATYGATGHYIDNFAITDVFSGDGTYAVVNYPTTPLIPQANVYIGANNVDADGNQIFGAAATNDDLTGANDEATLTPSALPDLRVNQPGDYSVTLPVTNGKNVPATLYGWIDFNRDGVFGANEVVTATIPANTTNQNITLNYPNALFSSIIRSGLLYARFRISTTNLVDVAGTTVDERSTAFAADGEAEDYNLKSIIGISISGTVVNDPNGNLDASISGIGISTVAGSQLFAYLVSGTTIVNKAAVAANGTYTFAGADNGTYIVAISTNNAAIGGTLASVAPNLPLSWVPSGEAFGLNNGAGTGIETGTPNLQIAVSTPGTSLDVTGLDFGLDQAPIAVTDNVTAVAGQPLAINVLANDSDPDGTVDITSVRIIDPADNVAKTSVTIPNQGTYTVNTTNGVVTFTPLITFAGTSTPVTYTIRDNYGAPSATNLVAQISATVRPAGVNDTDITLINTPVTTNVRANDGAVNATATVIATQPTNGTTVTAGNQVTYTPNTGFTGVDTYTYTLTNGALVSDPITVTVTVSAVPIGVPDNGTTPIATAITTNVLANDGSFAIGSTVAAGTGPANGAIVVNANNTITYTPNATFTGVDTYTYTITKNAATSAPITVTINVQPVGANDVATTPVNTAVATNVKANDGNSATGTTVTAVTTPANGTTTVAGDVVTYTPNAGFIGIDSYTYRLSTAGGIQSDPITVNVTVRPVGVADASSTPINTAVATTVLANDGVSGTGATVTPINGANGTTAIAAGVITFTPTSNFVGVTTYTYTLTRNGIVSDPITVTITVNPVAVDDAVTTPLNTAIATTVTANDGPSGVSATVNAVAGTNGTISAAGNVITFTPTTGFIGTGTYTYTLTNNGATSAPATVTVTIRPVGVADVATTPLNTAVTTTVVTNDGISGTGATVTAGNGTNGTTAVVGGAVTYTPNTGFIGVDTYTYTLTNNGATSTPITVTVNVTPVGVADAATTPINTAVTTNVITNDGASGTGATVAATPGTNGTTTVAGGVVTYTPNNNFIGIDTYTYTLTNNGTTSAPITVTVRVRPVGVADPAVVTATNTPVTTNVITNDGISGTGTTVTATPGTNGTTTVNAAGNIIYTPNPGFTGTDTYTYTLTTPDGVVSDPITVTVTVSALPAGVADITNTPINTATTTAVLANDGADGVGATVAIGTAPLSGTAVVNADNTITFTPATDLIGVRTYTYTLTRGGLTSGPITVTVNVRPVGVNDASTTNINAAIATVVKTNDGASATGTTVTIGTVPAHGTTAIDAAGVITFTPTTGYVGLDTYTYILNTADGVASLPVTVNLTVRPVGVADVAATTPGTPVTTAVKTNDGASAIGTTVTTTNPTNGTVTVNAAGEVTYTPNPGFAGVDTYTYTLTTPDGVTSLPIPITVNVSLVGVADVATTTINTPIAITVKANDGAVAASATVTATQAANGTTAVNAAGVVTYTPNTGFMGVDTYTYTLTQGGGVSNPILVTVNVRPVGTDDAVLTNVNSPIATTVKANDGASATNTTVTATQPLHGTTTVSATGVVTYTPTNNYIGLDSYTYVLTTADGVASLPVTVNVRVRPVGVADAISVVTNTATQIPVKANDGNSGVGTTVTATTPLHGTVTVNAAGVITYTPTTGYTGPDSFTYTLTTPDGVSSTPVTVSVSVGAALPIGSSDLVATPVNTAITANVVGNDADGVGSTVNAGSVAPSHGVIVVNADNTITYTPAANYVGLDNFTYTLTKAGQTSTQIVVTVGVIPTGATDATATTVGSPVLVNVKNNDGPSGASTIVDIASNPANGTATVNAAGVVTYTPTAGYIGADSFTYTLVTTDGVTSDPIRVNVTVTAALPVGIADEVTTPINTAIVIDELANDPGTTPATTVTLGTAPLHGTVTLNANRTITYTPVGTYTGKDNFTYTITRNGSTSLPIAVTVNIKPVASPDAVFADITAPTIITVKANDGNSATNSTVTVTAPTNGTATVNANGQVIYTPNPGYSGPDSFTYRLTTPDGVVSDPVTVTVTVTAAAGVADTDTTPFNTPITTNVRANDGASQATATVAATNGSHGTTVVNANGTVTYTPINYVGLDTYTYTLTNGGITSAPITVTISVKPVGTFDGASTPINTPVTTAVKNNDGASGVGTTIIPTNGANGTTSVNPDGTITYTPATNYTGTDTYTYTLRTSDGVVSDPISVTVSVRLVGVADNVSTLVNVPVTTNVKANDGVSGNGANVTPTDGLHGTTTVNAAGLVTYTPNAGYSGLDTYTYTLSIPGAVSDQITVTVSIKGNGLPDVASTDVGTPVAINVKGNDGATNANATVVPLNGQFGTAIADASGVVTYTPSIGFIGNDTFTYTLVTPDGVASDPITVSVTVRPQGVADTYNTPVNTAINNAILVNDGVSANGATITLVTPPANGTAVLNADNTFTYTPATGSVGVDNYTYRLTNNGIQSNAISVTINVTPIGVADLSQTPVNTPVTINVKANDGAAAATATVVIATQPAIGTATVNAAGQVIYTPANNYVGTQTFTYTLNINGAVSAPINITVIVYASSMTLTKVATNTVTKVGDVINYNIVVTNTGTAVLNNVVVTDAGADAGSITPSNIAILPAGANATVTARHTVTQADVDNGGYVNQASVRATDQSGNPIVGPVSDDPNTPAPNDGTNTVITANTAIKLTKTGVATADQITYTFLFENIGNTTLVAVNLTDIKLGINNQAMIIPGGSLAPGATFTFTSVYTLTDADKTAGTVTNSATATGTDGKGNTVPSTGPTGTTTTPLVAMPKAMDDVAVRNGISPVIIPILDNDVQGTVALDPATITIGTPPSNGSVTINADGTITYTPNAGYTGPDAFTYRVKDVNGNFTNEATVNISGSGVALTPPTLFTPNGDGVNDTFEIRGLGAFAVNDITITNRWGNAVYRSTGNYQNNWTGEGLNEGTYYYVLRLKVNAADGNYLTVKGWVTLLRTFKK</sequence>
<feature type="domain" description="GEVED" evidence="5">
    <location>
        <begin position="375"/>
        <end position="461"/>
    </location>
</feature>
<dbReference type="Pfam" id="PF24346">
    <property type="entry name" value="DUF7507"/>
    <property type="match status" value="2"/>
</dbReference>
<dbReference type="Proteomes" id="UP000622475">
    <property type="component" value="Unassembled WGS sequence"/>
</dbReference>
<keyword evidence="2" id="KW-0732">Signal</keyword>
<feature type="domain" description="CshA" evidence="4">
    <location>
        <begin position="604"/>
        <end position="701"/>
    </location>
</feature>
<dbReference type="EMBL" id="JADFFL010000009">
    <property type="protein sequence ID" value="MBE9664024.1"/>
    <property type="molecule type" value="Genomic_DNA"/>
</dbReference>
<evidence type="ECO:0000259" key="6">
    <source>
        <dbReference type="Pfam" id="PF24346"/>
    </source>
</evidence>
<dbReference type="Pfam" id="PF18651">
    <property type="entry name" value="CshA_NR2"/>
    <property type="match status" value="1"/>
</dbReference>